<keyword evidence="3" id="KW-0106">Calcium</keyword>
<evidence type="ECO:0000313" key="6">
    <source>
        <dbReference type="EMBL" id="PHT79633.1"/>
    </source>
</evidence>
<dbReference type="PROSITE" id="PS50222">
    <property type="entry name" value="EF_HAND_2"/>
    <property type="match status" value="1"/>
</dbReference>
<dbReference type="OrthoDB" id="26525at2759"/>
<reference evidence="6 7" key="2">
    <citation type="journal article" date="2017" name="Genome Biol.">
        <title>New reference genome sequences of hot pepper reveal the massive evolution of plant disease-resistance genes by retroduplication.</title>
        <authorList>
            <person name="Kim S."/>
            <person name="Park J."/>
            <person name="Yeom S.I."/>
            <person name="Kim Y.M."/>
            <person name="Seo E."/>
            <person name="Kim K.T."/>
            <person name="Kim M.S."/>
            <person name="Lee J.M."/>
            <person name="Cheong K."/>
            <person name="Shin H.S."/>
            <person name="Kim S.B."/>
            <person name="Han K."/>
            <person name="Lee J."/>
            <person name="Park M."/>
            <person name="Lee H.A."/>
            <person name="Lee H.Y."/>
            <person name="Lee Y."/>
            <person name="Oh S."/>
            <person name="Lee J.H."/>
            <person name="Choi E."/>
            <person name="Choi E."/>
            <person name="Lee S.E."/>
            <person name="Jeon J."/>
            <person name="Kim H."/>
            <person name="Choi G."/>
            <person name="Song H."/>
            <person name="Lee J."/>
            <person name="Lee S.C."/>
            <person name="Kwon J.K."/>
            <person name="Lee H.Y."/>
            <person name="Koo N."/>
            <person name="Hong Y."/>
            <person name="Kim R.W."/>
            <person name="Kang W.H."/>
            <person name="Huh J.H."/>
            <person name="Kang B.C."/>
            <person name="Yang T.J."/>
            <person name="Lee Y.H."/>
            <person name="Bennetzen J.L."/>
            <person name="Choi D."/>
        </authorList>
    </citation>
    <scope>NUCLEOTIDE SEQUENCE [LARGE SCALE GENOMIC DNA]</scope>
    <source>
        <strain evidence="7">cv. CM334</strain>
    </source>
</reference>
<dbReference type="PANTHER" id="PTHR10891">
    <property type="entry name" value="EF-HAND CALCIUM-BINDING DOMAIN CONTAINING PROTEIN"/>
    <property type="match status" value="1"/>
</dbReference>
<sequence>MEKIFSFSAQAKKIGDALNHFNSTILRCIIFCLIITFEAFFSCFSSLFRGIRLVFSTTFKKLDNADTSSKAKSCCHEKIVNNEGLLEEDVETVLDTLMNFCNQNGDKVNFDEVELVEVFDSFDETKPSLEEVKEAFDVFDENGDGYIDANELNKVIFKMGYLEFSVLDCQRMIIPFDENKDGKIEFVEFVKLMEHIVQ</sequence>
<dbReference type="InterPro" id="IPR002048">
    <property type="entry name" value="EF_hand_dom"/>
</dbReference>
<keyword evidence="1" id="KW-0479">Metal-binding</keyword>
<keyword evidence="4" id="KW-1133">Transmembrane helix</keyword>
<dbReference type="InterPro" id="IPR039647">
    <property type="entry name" value="EF_hand_pair_protein_CML-like"/>
</dbReference>
<dbReference type="STRING" id="4072.A0A1U8GMM3"/>
<dbReference type="GO" id="GO:0005509">
    <property type="term" value="F:calcium ion binding"/>
    <property type="evidence" value="ECO:0000318"/>
    <property type="project" value="GO_Central"/>
</dbReference>
<dbReference type="InterPro" id="IPR011992">
    <property type="entry name" value="EF-hand-dom_pair"/>
</dbReference>
<dbReference type="Proteomes" id="UP000222542">
    <property type="component" value="Unassembled WGS sequence"/>
</dbReference>
<dbReference type="SMART" id="SM00054">
    <property type="entry name" value="EFh"/>
    <property type="match status" value="2"/>
</dbReference>
<keyword evidence="2" id="KW-0677">Repeat</keyword>
<dbReference type="SUPFAM" id="SSF47473">
    <property type="entry name" value="EF-hand"/>
    <property type="match status" value="1"/>
</dbReference>
<gene>
    <name evidence="6" type="ORF">T459_17685</name>
</gene>
<dbReference type="EMBL" id="AYRZ02000006">
    <property type="protein sequence ID" value="PHT79633.1"/>
    <property type="molecule type" value="Genomic_DNA"/>
</dbReference>
<evidence type="ECO:0000313" key="7">
    <source>
        <dbReference type="Proteomes" id="UP000222542"/>
    </source>
</evidence>
<dbReference type="Gramene" id="PHT79633">
    <property type="protein sequence ID" value="PHT79633"/>
    <property type="gene ID" value="T459_17685"/>
</dbReference>
<protein>
    <submittedName>
        <fullName evidence="6">Calcium-binding protein CML47</fullName>
    </submittedName>
</protein>
<dbReference type="InterPro" id="IPR018247">
    <property type="entry name" value="EF_Hand_1_Ca_BS"/>
</dbReference>
<reference evidence="6 7" key="1">
    <citation type="journal article" date="2014" name="Nat. Genet.">
        <title>Genome sequence of the hot pepper provides insights into the evolution of pungency in Capsicum species.</title>
        <authorList>
            <person name="Kim S."/>
            <person name="Park M."/>
            <person name="Yeom S.I."/>
            <person name="Kim Y.M."/>
            <person name="Lee J.M."/>
            <person name="Lee H.A."/>
            <person name="Seo E."/>
            <person name="Choi J."/>
            <person name="Cheong K."/>
            <person name="Kim K.T."/>
            <person name="Jung K."/>
            <person name="Lee G.W."/>
            <person name="Oh S.K."/>
            <person name="Bae C."/>
            <person name="Kim S.B."/>
            <person name="Lee H.Y."/>
            <person name="Kim S.Y."/>
            <person name="Kim M.S."/>
            <person name="Kang B.C."/>
            <person name="Jo Y.D."/>
            <person name="Yang H.B."/>
            <person name="Jeong H.J."/>
            <person name="Kang W.H."/>
            <person name="Kwon J.K."/>
            <person name="Shin C."/>
            <person name="Lim J.Y."/>
            <person name="Park J.H."/>
            <person name="Huh J.H."/>
            <person name="Kim J.S."/>
            <person name="Kim B.D."/>
            <person name="Cohen O."/>
            <person name="Paran I."/>
            <person name="Suh M.C."/>
            <person name="Lee S.B."/>
            <person name="Kim Y.K."/>
            <person name="Shin Y."/>
            <person name="Noh S.J."/>
            <person name="Park J."/>
            <person name="Seo Y.S."/>
            <person name="Kwon S.Y."/>
            <person name="Kim H.A."/>
            <person name="Park J.M."/>
            <person name="Kim H.J."/>
            <person name="Choi S.B."/>
            <person name="Bosland P.W."/>
            <person name="Reeves G."/>
            <person name="Jo S.H."/>
            <person name="Lee B.W."/>
            <person name="Cho H.T."/>
            <person name="Choi H.S."/>
            <person name="Lee M.S."/>
            <person name="Yu Y."/>
            <person name="Do Choi Y."/>
            <person name="Park B.S."/>
            <person name="van Deynze A."/>
            <person name="Ashrafi H."/>
            <person name="Hill T."/>
            <person name="Kim W.T."/>
            <person name="Pai H.S."/>
            <person name="Ahn H.K."/>
            <person name="Yeam I."/>
            <person name="Giovannoni J.J."/>
            <person name="Rose J.K."/>
            <person name="Sorensen I."/>
            <person name="Lee S.J."/>
            <person name="Kim R.W."/>
            <person name="Choi I.Y."/>
            <person name="Choi B.S."/>
            <person name="Lim J.S."/>
            <person name="Lee Y.H."/>
            <person name="Choi D."/>
        </authorList>
    </citation>
    <scope>NUCLEOTIDE SEQUENCE [LARGE SCALE GENOMIC DNA]</scope>
    <source>
        <strain evidence="7">cv. CM334</strain>
    </source>
</reference>
<dbReference type="CDD" id="cd00051">
    <property type="entry name" value="EFh"/>
    <property type="match status" value="1"/>
</dbReference>
<feature type="domain" description="EF-hand" evidence="5">
    <location>
        <begin position="127"/>
        <end position="162"/>
    </location>
</feature>
<dbReference type="Gene3D" id="1.10.238.10">
    <property type="entry name" value="EF-hand"/>
    <property type="match status" value="1"/>
</dbReference>
<dbReference type="OMA" id="CQRMIAP"/>
<accession>A0A1U8GMM3</accession>
<proteinExistence type="predicted"/>
<dbReference type="Pfam" id="PF13499">
    <property type="entry name" value="EF-hand_7"/>
    <property type="match status" value="1"/>
</dbReference>
<evidence type="ECO:0000256" key="4">
    <source>
        <dbReference type="SAM" id="Phobius"/>
    </source>
</evidence>
<keyword evidence="7" id="KW-1185">Reference proteome</keyword>
<dbReference type="KEGG" id="cann:107867989"/>
<evidence type="ECO:0000259" key="5">
    <source>
        <dbReference type="PROSITE" id="PS50222"/>
    </source>
</evidence>
<keyword evidence="4" id="KW-0472">Membrane</keyword>
<feature type="transmembrane region" description="Helical" evidence="4">
    <location>
        <begin position="24"/>
        <end position="48"/>
    </location>
</feature>
<evidence type="ECO:0000256" key="1">
    <source>
        <dbReference type="ARBA" id="ARBA00022723"/>
    </source>
</evidence>
<keyword evidence="4" id="KW-0812">Transmembrane</keyword>
<evidence type="ECO:0000256" key="2">
    <source>
        <dbReference type="ARBA" id="ARBA00022737"/>
    </source>
</evidence>
<name>A0A1U8GMM3_CAPAN</name>
<dbReference type="FunFam" id="1.10.238.10:FF:000003">
    <property type="entry name" value="Calmodulin A"/>
    <property type="match status" value="1"/>
</dbReference>
<dbReference type="PROSITE" id="PS00018">
    <property type="entry name" value="EF_HAND_1"/>
    <property type="match status" value="2"/>
</dbReference>
<dbReference type="AlphaFoldDB" id="A0A1U8GMM3"/>
<organism evidence="6 7">
    <name type="scientific">Capsicum annuum</name>
    <name type="common">Capsicum pepper</name>
    <dbReference type="NCBI Taxonomy" id="4072"/>
    <lineage>
        <taxon>Eukaryota</taxon>
        <taxon>Viridiplantae</taxon>
        <taxon>Streptophyta</taxon>
        <taxon>Embryophyta</taxon>
        <taxon>Tracheophyta</taxon>
        <taxon>Spermatophyta</taxon>
        <taxon>Magnoliopsida</taxon>
        <taxon>eudicotyledons</taxon>
        <taxon>Gunneridae</taxon>
        <taxon>Pentapetalae</taxon>
        <taxon>asterids</taxon>
        <taxon>lamiids</taxon>
        <taxon>Solanales</taxon>
        <taxon>Solanaceae</taxon>
        <taxon>Solanoideae</taxon>
        <taxon>Capsiceae</taxon>
        <taxon>Capsicum</taxon>
    </lineage>
</organism>
<comment type="caution">
    <text evidence="6">The sequence shown here is derived from an EMBL/GenBank/DDBJ whole genome shotgun (WGS) entry which is preliminary data.</text>
</comment>
<evidence type="ECO:0000256" key="3">
    <source>
        <dbReference type="ARBA" id="ARBA00022837"/>
    </source>
</evidence>